<dbReference type="AlphaFoldDB" id="A0A6A5AWS3"/>
<evidence type="ECO:0000256" key="3">
    <source>
        <dbReference type="ARBA" id="ARBA00017411"/>
    </source>
</evidence>
<evidence type="ECO:0000256" key="8">
    <source>
        <dbReference type="ARBA" id="ARBA00030039"/>
    </source>
</evidence>
<evidence type="ECO:0000256" key="4">
    <source>
        <dbReference type="ARBA" id="ARBA00022454"/>
    </source>
</evidence>
<evidence type="ECO:0000256" key="6">
    <source>
        <dbReference type="ARBA" id="ARBA00023125"/>
    </source>
</evidence>
<dbReference type="Pfam" id="PF01336">
    <property type="entry name" value="tRNA_anti-codon"/>
    <property type="match status" value="1"/>
</dbReference>
<dbReference type="SUPFAM" id="SSF50249">
    <property type="entry name" value="Nucleic acid-binding proteins"/>
    <property type="match status" value="1"/>
</dbReference>
<keyword evidence="4" id="KW-0158">Chromosome</keyword>
<dbReference type="Proteomes" id="UP000469452">
    <property type="component" value="Unassembled WGS sequence"/>
</dbReference>
<dbReference type="GO" id="GO:0000781">
    <property type="term" value="C:chromosome, telomeric region"/>
    <property type="evidence" value="ECO:0007669"/>
    <property type="project" value="UniProtKB-SubCell"/>
</dbReference>
<accession>A0A6A5AWS3</accession>
<name>A0A6A5AWS3_APHAT</name>
<comment type="subcellular location">
    <subcellularLocation>
        <location evidence="2">Chromosome</location>
        <location evidence="2">Telomere</location>
    </subcellularLocation>
    <subcellularLocation>
        <location evidence="1">Nucleus</location>
    </subcellularLocation>
</comment>
<dbReference type="PANTHER" id="PTHR13989">
    <property type="entry name" value="REPLICATION PROTEIN A-RELATED"/>
    <property type="match status" value="1"/>
</dbReference>
<keyword evidence="5" id="KW-0779">Telomere</keyword>
<evidence type="ECO:0000256" key="1">
    <source>
        <dbReference type="ARBA" id="ARBA00004123"/>
    </source>
</evidence>
<dbReference type="InterPro" id="IPR040260">
    <property type="entry name" value="RFA2-like"/>
</dbReference>
<dbReference type="GO" id="GO:0003677">
    <property type="term" value="F:DNA binding"/>
    <property type="evidence" value="ECO:0007669"/>
    <property type="project" value="UniProtKB-KW"/>
</dbReference>
<keyword evidence="7" id="KW-0539">Nucleus</keyword>
<reference evidence="10 11" key="1">
    <citation type="submission" date="2019-06" db="EMBL/GenBank/DDBJ databases">
        <title>Genomics analysis of Aphanomyces spp. identifies a new class of oomycete effector associated with host adaptation.</title>
        <authorList>
            <person name="Gaulin E."/>
        </authorList>
    </citation>
    <scope>NUCLEOTIDE SEQUENCE [LARGE SCALE GENOMIC DNA]</scope>
    <source>
        <strain evidence="10 11">E</strain>
    </source>
</reference>
<evidence type="ECO:0000313" key="10">
    <source>
        <dbReference type="EMBL" id="KAF0776217.1"/>
    </source>
</evidence>
<organism evidence="10 11">
    <name type="scientific">Aphanomyces astaci</name>
    <name type="common">Crayfish plague agent</name>
    <dbReference type="NCBI Taxonomy" id="112090"/>
    <lineage>
        <taxon>Eukaryota</taxon>
        <taxon>Sar</taxon>
        <taxon>Stramenopiles</taxon>
        <taxon>Oomycota</taxon>
        <taxon>Saprolegniomycetes</taxon>
        <taxon>Saprolegniales</taxon>
        <taxon>Verrucalvaceae</taxon>
        <taxon>Aphanomyces</taxon>
    </lineage>
</organism>
<dbReference type="GO" id="GO:0005634">
    <property type="term" value="C:nucleus"/>
    <property type="evidence" value="ECO:0007669"/>
    <property type="project" value="UniProtKB-SubCell"/>
</dbReference>
<dbReference type="InterPro" id="IPR012340">
    <property type="entry name" value="NA-bd_OB-fold"/>
</dbReference>
<evidence type="ECO:0000256" key="5">
    <source>
        <dbReference type="ARBA" id="ARBA00022895"/>
    </source>
</evidence>
<dbReference type="EMBL" id="VJMI01000178">
    <property type="protein sequence ID" value="KAF0776217.1"/>
    <property type="molecule type" value="Genomic_DNA"/>
</dbReference>
<sequence length="315" mass="35737">MDPLNWSHVKLLVCHIHREVEQKDMFFRLRGRIVTRVHLVGWITSMQPRAGRVEYMLDDGSGEVNLVKWEEAMGNVLALGDVVRVQGKLKRSTWSNAVEVTISKVVLVTDPNEEVLHWMEVRHLFLTVYLSTPCEHATPQLEREERPVQAFLRQVFLGTADDIVLPTTDEDHFACSVALFLHRRQQATQPPPNSPIRFRFHELVKNADEMLQVPNGAPRITAFRRAFTVLRKAGLCHLEDADNDVYCFVTLPAALQPWIVGTVRDEGETSVSHLVSKVVQLKLFRHLSLDWIAAAIDELSKANVLSATGTQISIK</sequence>
<gene>
    <name evidence="10" type="ORF">AaE_000082</name>
</gene>
<proteinExistence type="predicted"/>
<feature type="domain" description="OB" evidence="9">
    <location>
        <begin position="37"/>
        <end position="106"/>
    </location>
</feature>
<evidence type="ECO:0000313" key="11">
    <source>
        <dbReference type="Proteomes" id="UP000469452"/>
    </source>
</evidence>
<evidence type="ECO:0000259" key="9">
    <source>
        <dbReference type="Pfam" id="PF01336"/>
    </source>
</evidence>
<evidence type="ECO:0000256" key="7">
    <source>
        <dbReference type="ARBA" id="ARBA00023242"/>
    </source>
</evidence>
<evidence type="ECO:0000256" key="2">
    <source>
        <dbReference type="ARBA" id="ARBA00004574"/>
    </source>
</evidence>
<dbReference type="InterPro" id="IPR004365">
    <property type="entry name" value="NA-bd_OB_tRNA"/>
</dbReference>
<protein>
    <recommendedName>
        <fullName evidence="3">CST complex subunit STN1</fullName>
    </recommendedName>
    <alternativeName>
        <fullName evidence="8">Suppressor of cdc thirteen homolog</fullName>
    </alternativeName>
</protein>
<dbReference type="Gene3D" id="2.40.50.140">
    <property type="entry name" value="Nucleic acid-binding proteins"/>
    <property type="match status" value="1"/>
</dbReference>
<comment type="caution">
    <text evidence="10">The sequence shown here is derived from an EMBL/GenBank/DDBJ whole genome shotgun (WGS) entry which is preliminary data.</text>
</comment>
<keyword evidence="6" id="KW-0238">DNA-binding</keyword>
<dbReference type="PANTHER" id="PTHR13989:SF33">
    <property type="entry name" value="CST COMPLEX SUBUNIT STN1"/>
    <property type="match status" value="1"/>
</dbReference>